<protein>
    <recommendedName>
        <fullName evidence="2">PiggyBac transposable element-derived protein domain-containing protein</fullName>
    </recommendedName>
</protein>
<evidence type="ECO:0000256" key="1">
    <source>
        <dbReference type="SAM" id="MobiDB-lite"/>
    </source>
</evidence>
<evidence type="ECO:0000259" key="2">
    <source>
        <dbReference type="Pfam" id="PF13843"/>
    </source>
</evidence>
<reference evidence="3" key="1">
    <citation type="submission" date="2020-06" db="EMBL/GenBank/DDBJ databases">
        <authorList>
            <consortium name="Plant Systems Biology data submission"/>
        </authorList>
    </citation>
    <scope>NUCLEOTIDE SEQUENCE</scope>
    <source>
        <strain evidence="3">D6</strain>
    </source>
</reference>
<organism evidence="3 4">
    <name type="scientific">Seminavis robusta</name>
    <dbReference type="NCBI Taxonomy" id="568900"/>
    <lineage>
        <taxon>Eukaryota</taxon>
        <taxon>Sar</taxon>
        <taxon>Stramenopiles</taxon>
        <taxon>Ochrophyta</taxon>
        <taxon>Bacillariophyta</taxon>
        <taxon>Bacillariophyceae</taxon>
        <taxon>Bacillariophycidae</taxon>
        <taxon>Naviculales</taxon>
        <taxon>Naviculaceae</taxon>
        <taxon>Seminavis</taxon>
    </lineage>
</organism>
<evidence type="ECO:0000313" key="3">
    <source>
        <dbReference type="EMBL" id="CAB9501561.1"/>
    </source>
</evidence>
<proteinExistence type="predicted"/>
<sequence>MSPTAGVQHDEDGDSLYDNPDTRAVVPPPAPTPGGLLTGNLVGTPPESIGGGSPLDSAARHETAAVLASLANGTTPPTGGAEVTPTETTANPKGTKRATPMNSSRHTKAKQGAPRIHVGGRCKTTRGQLFHLLSTEGQKATIRQFNNNHNCYGTIKSGSSNQGYNIVFDCLPTDEKEVFVRRKNLTALAKGCEEVTFDRATDDPEKLAEIRVKKSKKLSPLQVSNDNFLALEDAEISVAKTFDMNWSADEDVQGVPWKILPDGVHVTEDKDPMYYPDGVAFKKNVDIGDSDANTDFAKVFFEHFMPDLTGMAAKIDKFHSSIKSPMYSTVKSDHIKFHDDDGYFGNKDGDWMVKQCFLLLIASCLETENGADLWKRGPSSGRKEYPDFGQYLPLNYWKAFTCAIGLCFGPEEYWYLDKRDVPWDVIVPAVIGFNKKRQELFWVVLLMLDESMIGWRPKSTKTGGLPNLTYEPRKPVPLGTMLRNGVECITGCLVNQDIAMNAERQNFKKYLYADKEEQIRLKSSLPGKPDMPAHTAEVLRQVEDAQVVRNGWCGGDAWFGSVATCVELKKRFGVNSTFIVKNNKAFYPMEVLNAVLKARHGDKPAGHWVVMTTTIAGIDLLAIAYAWSQKGVSYFISSCGSTEPSEIKYESKFEDEWGNTGSKLINRPKICHFIYEYLPLIDEHNKQRQNLLALEKCWQTKNPWMRIITTLTGQALVDLHRYYRYQRIVEKGHRREVVDQVRIMKMADLVCAGLRPWIGPRIQRSFGKSSDIPIERCKDSHGNLNRDITPAQLRKGRTVGNSVTKQCWVCRGYLDKNGNPIQCWTSMWCKFCHAPLCNKDRTKEKRFGPDGRDMSCVDTHFGACHSDAFGCGEVKVNGQCFPKAEQINQHPRRSRRGPY</sequence>
<keyword evidence="4" id="KW-1185">Reference proteome</keyword>
<comment type="caution">
    <text evidence="3">The sequence shown here is derived from an EMBL/GenBank/DDBJ whole genome shotgun (WGS) entry which is preliminary data.</text>
</comment>
<dbReference type="Pfam" id="PF13843">
    <property type="entry name" value="DDE_Tnp_1_7"/>
    <property type="match status" value="1"/>
</dbReference>
<gene>
    <name evidence="3" type="ORF">SEMRO_112_G055570.1</name>
</gene>
<dbReference type="InterPro" id="IPR029526">
    <property type="entry name" value="PGBD"/>
</dbReference>
<dbReference type="AlphaFoldDB" id="A0A9N8DGC5"/>
<name>A0A9N8DGC5_9STRA</name>
<feature type="domain" description="PiggyBac transposable element-derived protein" evidence="2">
    <location>
        <begin position="433"/>
        <end position="709"/>
    </location>
</feature>
<feature type="region of interest" description="Disordered" evidence="1">
    <location>
        <begin position="1"/>
        <end position="114"/>
    </location>
</feature>
<evidence type="ECO:0000313" key="4">
    <source>
        <dbReference type="Proteomes" id="UP001153069"/>
    </source>
</evidence>
<dbReference type="OrthoDB" id="43579at2759"/>
<feature type="compositionally biased region" description="Low complexity" evidence="1">
    <location>
        <begin position="33"/>
        <end position="46"/>
    </location>
</feature>
<dbReference type="EMBL" id="CAICTM010000111">
    <property type="protein sequence ID" value="CAB9501561.1"/>
    <property type="molecule type" value="Genomic_DNA"/>
</dbReference>
<accession>A0A9N8DGC5</accession>
<dbReference type="Proteomes" id="UP001153069">
    <property type="component" value="Unassembled WGS sequence"/>
</dbReference>